<organism evidence="2 3">
    <name type="scientific">Clarias magur</name>
    <name type="common">Asian catfish</name>
    <name type="synonym">Macropteronotus magur</name>
    <dbReference type="NCBI Taxonomy" id="1594786"/>
    <lineage>
        <taxon>Eukaryota</taxon>
        <taxon>Metazoa</taxon>
        <taxon>Chordata</taxon>
        <taxon>Craniata</taxon>
        <taxon>Vertebrata</taxon>
        <taxon>Euteleostomi</taxon>
        <taxon>Actinopterygii</taxon>
        <taxon>Neopterygii</taxon>
        <taxon>Teleostei</taxon>
        <taxon>Ostariophysi</taxon>
        <taxon>Siluriformes</taxon>
        <taxon>Clariidae</taxon>
        <taxon>Clarias</taxon>
    </lineage>
</organism>
<proteinExistence type="predicted"/>
<evidence type="ECO:0000256" key="1">
    <source>
        <dbReference type="SAM" id="MobiDB-lite"/>
    </source>
</evidence>
<keyword evidence="3" id="KW-1185">Reference proteome</keyword>
<feature type="compositionally biased region" description="Low complexity" evidence="1">
    <location>
        <begin position="23"/>
        <end position="35"/>
    </location>
</feature>
<reference evidence="2" key="1">
    <citation type="submission" date="2020-07" db="EMBL/GenBank/DDBJ databases">
        <title>Clarias magur genome sequencing, assembly and annotation.</title>
        <authorList>
            <person name="Kushwaha B."/>
            <person name="Kumar R."/>
            <person name="Das P."/>
            <person name="Joshi C.G."/>
            <person name="Kumar D."/>
            <person name="Nagpure N.S."/>
            <person name="Pandey M."/>
            <person name="Agarwal S."/>
            <person name="Srivastava S."/>
            <person name="Singh M."/>
            <person name="Sahoo L."/>
            <person name="Jayasankar P."/>
            <person name="Meher P.K."/>
            <person name="Koringa P.G."/>
            <person name="Iquebal M.A."/>
            <person name="Das S.P."/>
            <person name="Bit A."/>
            <person name="Patnaik S."/>
            <person name="Patel N."/>
            <person name="Shah T.M."/>
            <person name="Hinsu A."/>
            <person name="Jena J.K."/>
        </authorList>
    </citation>
    <scope>NUCLEOTIDE SEQUENCE</scope>
    <source>
        <strain evidence="2">CIFAMagur01</strain>
        <tissue evidence="2">Testis</tissue>
    </source>
</reference>
<feature type="region of interest" description="Disordered" evidence="1">
    <location>
        <begin position="1"/>
        <end position="76"/>
    </location>
</feature>
<protein>
    <submittedName>
        <fullName evidence="2">ATP-binding cassette sub-family A member 2</fullName>
    </submittedName>
</protein>
<comment type="caution">
    <text evidence="2">The sequence shown here is derived from an EMBL/GenBank/DDBJ whole genome shotgun (WGS) entry which is preliminary data.</text>
</comment>
<feature type="compositionally biased region" description="Polar residues" evidence="1">
    <location>
        <begin position="60"/>
        <end position="76"/>
    </location>
</feature>
<dbReference type="AlphaFoldDB" id="A0A8J4X975"/>
<name>A0A8J4X975_CLAMG</name>
<keyword evidence="2" id="KW-0067">ATP-binding</keyword>
<dbReference type="Proteomes" id="UP000727407">
    <property type="component" value="Unassembled WGS sequence"/>
</dbReference>
<feature type="compositionally biased region" description="Low complexity" evidence="1">
    <location>
        <begin position="42"/>
        <end position="59"/>
    </location>
</feature>
<keyword evidence="2" id="KW-0547">Nucleotide-binding</keyword>
<evidence type="ECO:0000313" key="3">
    <source>
        <dbReference type="Proteomes" id="UP000727407"/>
    </source>
</evidence>
<dbReference type="GO" id="GO:0005524">
    <property type="term" value="F:ATP binding"/>
    <property type="evidence" value="ECO:0007669"/>
    <property type="project" value="UniProtKB-KW"/>
</dbReference>
<sequence length="76" mass="8286">MTSRCAFMKMTRRESPGRHSGISLPPTCTDSSPSSSRRRSTATRTSRSPSRCSCSSRGSQTARRASPNPSLITHRS</sequence>
<evidence type="ECO:0000313" key="2">
    <source>
        <dbReference type="EMBL" id="KAF5906436.1"/>
    </source>
</evidence>
<accession>A0A8J4X975</accession>
<gene>
    <name evidence="2" type="primary">abca2</name>
    <name evidence="2" type="ORF">DAT39_003847</name>
</gene>
<dbReference type="EMBL" id="QNUK01000033">
    <property type="protein sequence ID" value="KAF5906436.1"/>
    <property type="molecule type" value="Genomic_DNA"/>
</dbReference>